<reference evidence="1" key="1">
    <citation type="journal article" date="2010" name="Science">
        <title>Plasticity of animal genome architecture unmasked by rapid evolution of a pelagic tunicate.</title>
        <authorList>
            <person name="Denoeud F."/>
            <person name="Henriet S."/>
            <person name="Mungpakdee S."/>
            <person name="Aury J.M."/>
            <person name="Da Silva C."/>
            <person name="Brinkmann H."/>
            <person name="Mikhaleva J."/>
            <person name="Olsen L.C."/>
            <person name="Jubin C."/>
            <person name="Canestro C."/>
            <person name="Bouquet J.M."/>
            <person name="Danks G."/>
            <person name="Poulain J."/>
            <person name="Campsteijn C."/>
            <person name="Adamski M."/>
            <person name="Cross I."/>
            <person name="Yadetie F."/>
            <person name="Muffato M."/>
            <person name="Louis A."/>
            <person name="Butcher S."/>
            <person name="Tsagkogeorga G."/>
            <person name="Konrad A."/>
            <person name="Singh S."/>
            <person name="Jensen M.F."/>
            <person name="Cong E.H."/>
            <person name="Eikeseth-Otteraa H."/>
            <person name="Noel B."/>
            <person name="Anthouard V."/>
            <person name="Porcel B.M."/>
            <person name="Kachouri-Lafond R."/>
            <person name="Nishino A."/>
            <person name="Ugolini M."/>
            <person name="Chourrout P."/>
            <person name="Nishida H."/>
            <person name="Aasland R."/>
            <person name="Huzurbazar S."/>
            <person name="Westhof E."/>
            <person name="Delsuc F."/>
            <person name="Lehrach H."/>
            <person name="Reinhardt R."/>
            <person name="Weissenbach J."/>
            <person name="Roy S.W."/>
            <person name="Artiguenave F."/>
            <person name="Postlethwait J.H."/>
            <person name="Manak J.R."/>
            <person name="Thompson E.M."/>
            <person name="Jaillon O."/>
            <person name="Du Pasquier L."/>
            <person name="Boudinot P."/>
            <person name="Liberles D.A."/>
            <person name="Volff J.N."/>
            <person name="Philippe H."/>
            <person name="Lenhard B."/>
            <person name="Roest Crollius H."/>
            <person name="Wincker P."/>
            <person name="Chourrout D."/>
        </authorList>
    </citation>
    <scope>NUCLEOTIDE SEQUENCE [LARGE SCALE GENOMIC DNA]</scope>
</reference>
<keyword evidence="2" id="KW-1185">Reference proteome</keyword>
<feature type="non-terminal residue" evidence="1">
    <location>
        <position position="1"/>
    </location>
</feature>
<dbReference type="Proteomes" id="UP000001307">
    <property type="component" value="Unassembled WGS sequence"/>
</dbReference>
<proteinExistence type="predicted"/>
<gene>
    <name evidence="1" type="ORF">GSOID_T00016567001</name>
</gene>
<accession>E4Y300</accession>
<sequence>VIPGGKTNANFVT</sequence>
<evidence type="ECO:0000313" key="1">
    <source>
        <dbReference type="EMBL" id="CBY16227.1"/>
    </source>
</evidence>
<evidence type="ECO:0000313" key="2">
    <source>
        <dbReference type="Proteomes" id="UP000001307"/>
    </source>
</evidence>
<name>E4Y300_OIKDI</name>
<protein>
    <submittedName>
        <fullName evidence="1">Uncharacterized protein</fullName>
    </submittedName>
</protein>
<dbReference type="EMBL" id="FN653985">
    <property type="protein sequence ID" value="CBY16227.1"/>
    <property type="molecule type" value="Genomic_DNA"/>
</dbReference>
<organism evidence="1">
    <name type="scientific">Oikopleura dioica</name>
    <name type="common">Tunicate</name>
    <dbReference type="NCBI Taxonomy" id="34765"/>
    <lineage>
        <taxon>Eukaryota</taxon>
        <taxon>Metazoa</taxon>
        <taxon>Chordata</taxon>
        <taxon>Tunicata</taxon>
        <taxon>Appendicularia</taxon>
        <taxon>Copelata</taxon>
        <taxon>Oikopleuridae</taxon>
        <taxon>Oikopleura</taxon>
    </lineage>
</organism>
<dbReference type="InParanoid" id="E4Y300"/>